<evidence type="ECO:0000313" key="1">
    <source>
        <dbReference type="EMBL" id="MED6137987.1"/>
    </source>
</evidence>
<reference evidence="1 2" key="1">
    <citation type="journal article" date="2023" name="Plants (Basel)">
        <title>Bridging the Gap: Combining Genomics and Transcriptomics Approaches to Understand Stylosanthes scabra, an Orphan Legume from the Brazilian Caatinga.</title>
        <authorList>
            <person name="Ferreira-Neto J.R.C."/>
            <person name="da Silva M.D."/>
            <person name="Binneck E."/>
            <person name="de Melo N.F."/>
            <person name="da Silva R.H."/>
            <person name="de Melo A.L.T.M."/>
            <person name="Pandolfi V."/>
            <person name="Bustamante F.O."/>
            <person name="Brasileiro-Vidal A.C."/>
            <person name="Benko-Iseppon A.M."/>
        </authorList>
    </citation>
    <scope>NUCLEOTIDE SEQUENCE [LARGE SCALE GENOMIC DNA]</scope>
    <source>
        <tissue evidence="1">Leaves</tissue>
    </source>
</reference>
<evidence type="ECO:0000313" key="2">
    <source>
        <dbReference type="Proteomes" id="UP001341840"/>
    </source>
</evidence>
<organism evidence="1 2">
    <name type="scientific">Stylosanthes scabra</name>
    <dbReference type="NCBI Taxonomy" id="79078"/>
    <lineage>
        <taxon>Eukaryota</taxon>
        <taxon>Viridiplantae</taxon>
        <taxon>Streptophyta</taxon>
        <taxon>Embryophyta</taxon>
        <taxon>Tracheophyta</taxon>
        <taxon>Spermatophyta</taxon>
        <taxon>Magnoliopsida</taxon>
        <taxon>eudicotyledons</taxon>
        <taxon>Gunneridae</taxon>
        <taxon>Pentapetalae</taxon>
        <taxon>rosids</taxon>
        <taxon>fabids</taxon>
        <taxon>Fabales</taxon>
        <taxon>Fabaceae</taxon>
        <taxon>Papilionoideae</taxon>
        <taxon>50 kb inversion clade</taxon>
        <taxon>dalbergioids sensu lato</taxon>
        <taxon>Dalbergieae</taxon>
        <taxon>Pterocarpus clade</taxon>
        <taxon>Stylosanthes</taxon>
    </lineage>
</organism>
<proteinExistence type="predicted"/>
<protein>
    <submittedName>
        <fullName evidence="1">Uncharacterized protein</fullName>
    </submittedName>
</protein>
<name>A0ABU6SNJ5_9FABA</name>
<dbReference type="EMBL" id="JASCZI010061197">
    <property type="protein sequence ID" value="MED6137987.1"/>
    <property type="molecule type" value="Genomic_DNA"/>
</dbReference>
<gene>
    <name evidence="1" type="ORF">PIB30_070093</name>
</gene>
<keyword evidence="2" id="KW-1185">Reference proteome</keyword>
<comment type="caution">
    <text evidence="1">The sequence shown here is derived from an EMBL/GenBank/DDBJ whole genome shotgun (WGS) entry which is preliminary data.</text>
</comment>
<sequence>MSHIGTTLEALGKLRENVIGKGKAWLGEGGSEVHGTRGLGHSWLGEGVDRVAATFWASQNVAVLGDGCGYVTFEPCSERGSNMMYYATSTLLVLLCN</sequence>
<accession>A0ABU6SNJ5</accession>
<dbReference type="Proteomes" id="UP001341840">
    <property type="component" value="Unassembled WGS sequence"/>
</dbReference>